<dbReference type="PANTHER" id="PTHR43275">
    <property type="entry name" value="D-MALATE DEHYDROGENASE [DECARBOXYLATING]"/>
    <property type="match status" value="1"/>
</dbReference>
<dbReference type="KEGG" id="hhk:HH1059_21980"/>
<keyword evidence="4" id="KW-0560">Oxidoreductase</keyword>
<keyword evidence="5" id="KW-0520">NAD</keyword>
<evidence type="ECO:0000313" key="9">
    <source>
        <dbReference type="Proteomes" id="UP000218890"/>
    </source>
</evidence>
<dbReference type="InterPro" id="IPR050501">
    <property type="entry name" value="ICDH/IPMDH"/>
</dbReference>
<protein>
    <submittedName>
        <fullName evidence="8">Tartrate dehydrogenase</fullName>
    </submittedName>
</protein>
<dbReference type="PROSITE" id="PS00470">
    <property type="entry name" value="IDH_IMDH"/>
    <property type="match status" value="1"/>
</dbReference>
<dbReference type="SUPFAM" id="SSF53659">
    <property type="entry name" value="Isocitrate/Isopropylmalate dehydrogenase-like"/>
    <property type="match status" value="1"/>
</dbReference>
<evidence type="ECO:0000256" key="4">
    <source>
        <dbReference type="ARBA" id="ARBA00023002"/>
    </source>
</evidence>
<proteinExistence type="predicted"/>
<evidence type="ECO:0000313" key="8">
    <source>
        <dbReference type="EMBL" id="BAU58907.1"/>
    </source>
</evidence>
<dbReference type="GO" id="GO:0000287">
    <property type="term" value="F:magnesium ion binding"/>
    <property type="evidence" value="ECO:0007669"/>
    <property type="project" value="InterPro"/>
</dbReference>
<feature type="domain" description="Isopropylmalate dehydrogenase-like" evidence="7">
    <location>
        <begin position="9"/>
        <end position="381"/>
    </location>
</feature>
<keyword evidence="3" id="KW-0479">Metal-binding</keyword>
<evidence type="ECO:0000256" key="1">
    <source>
        <dbReference type="ARBA" id="ARBA00001936"/>
    </source>
</evidence>
<dbReference type="Gene3D" id="3.40.718.10">
    <property type="entry name" value="Isopropylmalate Dehydrogenase"/>
    <property type="match status" value="1"/>
</dbReference>
<keyword evidence="9" id="KW-1185">Reference proteome</keyword>
<reference evidence="8" key="1">
    <citation type="submission" date="2016-02" db="EMBL/GenBank/DDBJ databases">
        <title>Halorhodospira halochloris DSM-1059 complete genome, version 2.</title>
        <authorList>
            <person name="Tsukatani Y."/>
        </authorList>
    </citation>
    <scope>NUCLEOTIDE SEQUENCE</scope>
    <source>
        <strain evidence="8">DSM 1059</strain>
    </source>
</reference>
<dbReference type="AlphaFoldDB" id="A0A0X8XBV7"/>
<dbReference type="Proteomes" id="UP000218890">
    <property type="component" value="Chromosome"/>
</dbReference>
<dbReference type="Pfam" id="PF00180">
    <property type="entry name" value="Iso_dh"/>
    <property type="match status" value="2"/>
</dbReference>
<dbReference type="InterPro" id="IPR024084">
    <property type="entry name" value="IsoPropMal-DH-like_dom"/>
</dbReference>
<dbReference type="PANTHER" id="PTHR43275:SF1">
    <property type="entry name" value="D-MALATE DEHYDROGENASE [DECARBOXYLATING]"/>
    <property type="match status" value="1"/>
</dbReference>
<dbReference type="EMBL" id="AP017372">
    <property type="protein sequence ID" value="BAU58907.1"/>
    <property type="molecule type" value="Genomic_DNA"/>
</dbReference>
<accession>A0A0X8XBV7</accession>
<sequence length="390" mass="42695">MNKSDQQWRVAVMPGDGIGPEVMAATCRALESLPNLELELEELPWPSHDWHRDQDEMMPADWRDKLSGYDALLLGALGDPGPVTDPNRYYLPDGVSLQPLLEIRKGLDLWACERPAVPMVGAPQYLADPRALETDLLVIRENSEGEYVDQGGRLGVGSERETATQLEVFTRTATRRIIRHAFDRAEQRRRDRQRGLRPLKSFPYGAEQSAQASASVCVVTKRNAVRYSGELWCDVFAEVAADYPHIHTQHELVDACCMKMVTQPWAFDVVVASNLHGDILTDLAAVLAGGMGVAPSANLNPDDREVPPLFEPTHGSAPDIAGSDRAHPAAMLLTAATMLEWMGESDDAAAEAAALLRKAVADDLAEKGMSGRSCTQVGEEIAQRLANTHI</sequence>
<dbReference type="GO" id="GO:0051287">
    <property type="term" value="F:NAD binding"/>
    <property type="evidence" value="ECO:0007669"/>
    <property type="project" value="InterPro"/>
</dbReference>
<dbReference type="SMART" id="SM01329">
    <property type="entry name" value="Iso_dh"/>
    <property type="match status" value="1"/>
</dbReference>
<dbReference type="InterPro" id="IPR019818">
    <property type="entry name" value="IsoCit/isopropylmalate_DH_CS"/>
</dbReference>
<keyword evidence="6" id="KW-0464">Manganese</keyword>
<dbReference type="RefSeq" id="WP_096410191.1">
    <property type="nucleotide sequence ID" value="NZ_AP017372.2"/>
</dbReference>
<evidence type="ECO:0000256" key="2">
    <source>
        <dbReference type="ARBA" id="ARBA00001946"/>
    </source>
</evidence>
<evidence type="ECO:0000256" key="3">
    <source>
        <dbReference type="ARBA" id="ARBA00022723"/>
    </source>
</evidence>
<comment type="cofactor">
    <cofactor evidence="2">
        <name>Mg(2+)</name>
        <dbReference type="ChEBI" id="CHEBI:18420"/>
    </cofactor>
</comment>
<name>A0A0X8XBV7_HALHR</name>
<evidence type="ECO:0000259" key="7">
    <source>
        <dbReference type="SMART" id="SM01329"/>
    </source>
</evidence>
<comment type="cofactor">
    <cofactor evidence="1">
        <name>Mn(2+)</name>
        <dbReference type="ChEBI" id="CHEBI:29035"/>
    </cofactor>
</comment>
<dbReference type="OrthoDB" id="9767905at2"/>
<dbReference type="GO" id="GO:0016616">
    <property type="term" value="F:oxidoreductase activity, acting on the CH-OH group of donors, NAD or NADP as acceptor"/>
    <property type="evidence" value="ECO:0007669"/>
    <property type="project" value="InterPro"/>
</dbReference>
<organism evidence="8 9">
    <name type="scientific">Halorhodospira halochloris</name>
    <name type="common">Ectothiorhodospira halochloris</name>
    <dbReference type="NCBI Taxonomy" id="1052"/>
    <lineage>
        <taxon>Bacteria</taxon>
        <taxon>Pseudomonadati</taxon>
        <taxon>Pseudomonadota</taxon>
        <taxon>Gammaproteobacteria</taxon>
        <taxon>Chromatiales</taxon>
        <taxon>Ectothiorhodospiraceae</taxon>
        <taxon>Halorhodospira</taxon>
    </lineage>
</organism>
<gene>
    <name evidence="8" type="ORF">HH1059_21980</name>
</gene>
<evidence type="ECO:0000256" key="5">
    <source>
        <dbReference type="ARBA" id="ARBA00023027"/>
    </source>
</evidence>
<evidence type="ECO:0000256" key="6">
    <source>
        <dbReference type="ARBA" id="ARBA00023211"/>
    </source>
</evidence>